<keyword evidence="2" id="KW-0378">Hydrolase</keyword>
<evidence type="ECO:0000313" key="4">
    <source>
        <dbReference type="EMBL" id="MCP2272555.1"/>
    </source>
</evidence>
<evidence type="ECO:0000256" key="2">
    <source>
        <dbReference type="ARBA" id="ARBA00022801"/>
    </source>
</evidence>
<feature type="domain" description="Peptidase M20 dimerisation" evidence="3">
    <location>
        <begin position="162"/>
        <end position="247"/>
    </location>
</feature>
<dbReference type="Gene3D" id="3.30.70.360">
    <property type="match status" value="1"/>
</dbReference>
<evidence type="ECO:0000313" key="5">
    <source>
        <dbReference type="Proteomes" id="UP001205185"/>
    </source>
</evidence>
<dbReference type="EMBL" id="JAMTCO010000013">
    <property type="protein sequence ID" value="MCP2272555.1"/>
    <property type="molecule type" value="Genomic_DNA"/>
</dbReference>
<dbReference type="InterPro" id="IPR050072">
    <property type="entry name" value="Peptidase_M20A"/>
</dbReference>
<sequence length="362" mass="39271">MDMTEFLALAEELLAIPSTADRGAELERALEFALGVVGPGFTVERFESNGKPSALVYRGARRPRFRVILNGHLDVVPGTPEQFRPRRDGDRLFARGAQDMKLSALVQAMAFRDAPVTAPVGLQLVTDEEIGGYDGTAFQLRQGVSADFVVIGEYSGLRLVVESKGLLTARLRASGRAAHSAYQWLGDNAVLKVMRAIDGVLAVYPVATEEVWRTTVNVARVETGGTAVNQVPADATAWLDIRYTAEDRDFAGRTADEVATHIASLCPADVIVEVDRVEPPHRADEDGPDVAALRRAANAQGYSGDLLRKHGAADSRFYHQHGIDAVIFGIGGEGQHGPDEYANLTTVEPYYRALVEFLTALR</sequence>
<dbReference type="PANTHER" id="PTHR43808">
    <property type="entry name" value="ACETYLORNITHINE DEACETYLASE"/>
    <property type="match status" value="1"/>
</dbReference>
<dbReference type="InterPro" id="IPR036264">
    <property type="entry name" value="Bact_exopeptidase_dim_dom"/>
</dbReference>
<keyword evidence="5" id="KW-1185">Reference proteome</keyword>
<protein>
    <submittedName>
        <fullName evidence="4">Succinyl-diaminopimelate desuccinylase</fullName>
    </submittedName>
</protein>
<reference evidence="4 5" key="1">
    <citation type="submission" date="2022-06" db="EMBL/GenBank/DDBJ databases">
        <title>Genomic Encyclopedia of Archaeal and Bacterial Type Strains, Phase II (KMG-II): from individual species to whole genera.</title>
        <authorList>
            <person name="Goeker M."/>
        </authorList>
    </citation>
    <scope>NUCLEOTIDE SEQUENCE [LARGE SCALE GENOMIC DNA]</scope>
    <source>
        <strain evidence="4 5">DSM 44255</strain>
    </source>
</reference>
<dbReference type="Gene3D" id="3.40.630.10">
    <property type="entry name" value="Zn peptidases"/>
    <property type="match status" value="1"/>
</dbReference>
<dbReference type="SUPFAM" id="SSF53187">
    <property type="entry name" value="Zn-dependent exopeptidases"/>
    <property type="match status" value="1"/>
</dbReference>
<dbReference type="Proteomes" id="UP001205185">
    <property type="component" value="Unassembled WGS sequence"/>
</dbReference>
<accession>A0ABT1IIT5</accession>
<dbReference type="InterPro" id="IPR011650">
    <property type="entry name" value="Peptidase_M20_dimer"/>
</dbReference>
<dbReference type="PANTHER" id="PTHR43808:SF31">
    <property type="entry name" value="N-ACETYL-L-CITRULLINE DEACETYLASE"/>
    <property type="match status" value="1"/>
</dbReference>
<evidence type="ECO:0000256" key="1">
    <source>
        <dbReference type="ARBA" id="ARBA00022723"/>
    </source>
</evidence>
<dbReference type="InterPro" id="IPR002933">
    <property type="entry name" value="Peptidase_M20"/>
</dbReference>
<name>A0ABT1IIT5_9PSEU</name>
<proteinExistence type="predicted"/>
<dbReference type="Pfam" id="PF07687">
    <property type="entry name" value="M20_dimer"/>
    <property type="match status" value="1"/>
</dbReference>
<keyword evidence="1" id="KW-0479">Metal-binding</keyword>
<organism evidence="4 5">
    <name type="scientific">Actinokineospora diospyrosa</name>
    <dbReference type="NCBI Taxonomy" id="103728"/>
    <lineage>
        <taxon>Bacteria</taxon>
        <taxon>Bacillati</taxon>
        <taxon>Actinomycetota</taxon>
        <taxon>Actinomycetes</taxon>
        <taxon>Pseudonocardiales</taxon>
        <taxon>Pseudonocardiaceae</taxon>
        <taxon>Actinokineospora</taxon>
    </lineage>
</organism>
<evidence type="ECO:0000259" key="3">
    <source>
        <dbReference type="Pfam" id="PF07687"/>
    </source>
</evidence>
<dbReference type="RefSeq" id="WP_253889480.1">
    <property type="nucleotide sequence ID" value="NZ_BAAAVB010000008.1"/>
</dbReference>
<dbReference type="SUPFAM" id="SSF55031">
    <property type="entry name" value="Bacterial exopeptidase dimerisation domain"/>
    <property type="match status" value="1"/>
</dbReference>
<comment type="caution">
    <text evidence="4">The sequence shown here is derived from an EMBL/GenBank/DDBJ whole genome shotgun (WGS) entry which is preliminary data.</text>
</comment>
<gene>
    <name evidence="4" type="ORF">LV75_005081</name>
</gene>
<dbReference type="Pfam" id="PF01546">
    <property type="entry name" value="Peptidase_M20"/>
    <property type="match status" value="1"/>
</dbReference>